<feature type="compositionally biased region" description="Acidic residues" evidence="1">
    <location>
        <begin position="1"/>
        <end position="11"/>
    </location>
</feature>
<feature type="compositionally biased region" description="Basic and acidic residues" evidence="1">
    <location>
        <begin position="1575"/>
        <end position="1590"/>
    </location>
</feature>
<gene>
    <name evidence="2" type="ORF">AAF712_008253</name>
</gene>
<reference evidence="2 3" key="1">
    <citation type="submission" date="2024-05" db="EMBL/GenBank/DDBJ databases">
        <title>A draft genome resource for the thread blight pathogen Marasmius tenuissimus strain MS-2.</title>
        <authorList>
            <person name="Yulfo-Soto G.E."/>
            <person name="Baruah I.K."/>
            <person name="Amoako-Attah I."/>
            <person name="Bukari Y."/>
            <person name="Meinhardt L.W."/>
            <person name="Bailey B.A."/>
            <person name="Cohen S.P."/>
        </authorList>
    </citation>
    <scope>NUCLEOTIDE SEQUENCE [LARGE SCALE GENOMIC DNA]</scope>
    <source>
        <strain evidence="2 3">MS-2</strain>
    </source>
</reference>
<feature type="compositionally biased region" description="Basic and acidic residues" evidence="1">
    <location>
        <begin position="481"/>
        <end position="495"/>
    </location>
</feature>
<name>A0ABR2ZTF4_9AGAR</name>
<feature type="region of interest" description="Disordered" evidence="1">
    <location>
        <begin position="952"/>
        <end position="1787"/>
    </location>
</feature>
<protein>
    <submittedName>
        <fullName evidence="2">Uncharacterized protein</fullName>
    </submittedName>
</protein>
<feature type="compositionally biased region" description="Low complexity" evidence="1">
    <location>
        <begin position="1752"/>
        <end position="1774"/>
    </location>
</feature>
<dbReference type="EMBL" id="JBBXMP010000056">
    <property type="protein sequence ID" value="KAL0064856.1"/>
    <property type="molecule type" value="Genomic_DNA"/>
</dbReference>
<feature type="compositionally biased region" description="Low complexity" evidence="1">
    <location>
        <begin position="993"/>
        <end position="1002"/>
    </location>
</feature>
<feature type="compositionally biased region" description="Basic and acidic residues" evidence="1">
    <location>
        <begin position="778"/>
        <end position="791"/>
    </location>
</feature>
<feature type="region of interest" description="Disordered" evidence="1">
    <location>
        <begin position="525"/>
        <end position="708"/>
    </location>
</feature>
<feature type="compositionally biased region" description="Polar residues" evidence="1">
    <location>
        <begin position="1545"/>
        <end position="1561"/>
    </location>
</feature>
<feature type="compositionally biased region" description="Basic and acidic residues" evidence="1">
    <location>
        <begin position="612"/>
        <end position="621"/>
    </location>
</feature>
<feature type="region of interest" description="Disordered" evidence="1">
    <location>
        <begin position="775"/>
        <end position="861"/>
    </location>
</feature>
<feature type="compositionally biased region" description="Acidic residues" evidence="1">
    <location>
        <begin position="1041"/>
        <end position="1052"/>
    </location>
</feature>
<feature type="compositionally biased region" description="Polar residues" evidence="1">
    <location>
        <begin position="130"/>
        <end position="139"/>
    </location>
</feature>
<feature type="compositionally biased region" description="Polar residues" evidence="1">
    <location>
        <begin position="465"/>
        <end position="476"/>
    </location>
</feature>
<feature type="compositionally biased region" description="Low complexity" evidence="1">
    <location>
        <begin position="339"/>
        <end position="353"/>
    </location>
</feature>
<feature type="compositionally biased region" description="Acidic residues" evidence="1">
    <location>
        <begin position="809"/>
        <end position="822"/>
    </location>
</feature>
<feature type="compositionally biased region" description="Polar residues" evidence="1">
    <location>
        <begin position="1281"/>
        <end position="1293"/>
    </location>
</feature>
<feature type="compositionally biased region" description="Polar residues" evidence="1">
    <location>
        <begin position="1601"/>
        <end position="1613"/>
    </location>
</feature>
<feature type="compositionally biased region" description="Polar residues" evidence="1">
    <location>
        <begin position="181"/>
        <end position="214"/>
    </location>
</feature>
<feature type="compositionally biased region" description="Polar residues" evidence="1">
    <location>
        <begin position="1206"/>
        <end position="1217"/>
    </location>
</feature>
<feature type="compositionally biased region" description="Basic and acidic residues" evidence="1">
    <location>
        <begin position="677"/>
        <end position="695"/>
    </location>
</feature>
<evidence type="ECO:0000256" key="1">
    <source>
        <dbReference type="SAM" id="MobiDB-lite"/>
    </source>
</evidence>
<feature type="compositionally biased region" description="Acidic residues" evidence="1">
    <location>
        <begin position="534"/>
        <end position="551"/>
    </location>
</feature>
<feature type="compositionally biased region" description="Acidic residues" evidence="1">
    <location>
        <begin position="1136"/>
        <end position="1153"/>
    </location>
</feature>
<feature type="compositionally biased region" description="Polar residues" evidence="1">
    <location>
        <begin position="660"/>
        <end position="669"/>
    </location>
</feature>
<dbReference type="Proteomes" id="UP001437256">
    <property type="component" value="Unassembled WGS sequence"/>
</dbReference>
<feature type="region of interest" description="Disordered" evidence="1">
    <location>
        <begin position="1"/>
        <end position="21"/>
    </location>
</feature>
<feature type="compositionally biased region" description="Low complexity" evidence="1">
    <location>
        <begin position="408"/>
        <end position="432"/>
    </location>
</feature>
<accession>A0ABR2ZTF4</accession>
<feature type="compositionally biased region" description="Polar residues" evidence="1">
    <location>
        <begin position="1696"/>
        <end position="1710"/>
    </location>
</feature>
<comment type="caution">
    <text evidence="2">The sequence shown here is derived from an EMBL/GenBank/DDBJ whole genome shotgun (WGS) entry which is preliminary data.</text>
</comment>
<evidence type="ECO:0000313" key="3">
    <source>
        <dbReference type="Proteomes" id="UP001437256"/>
    </source>
</evidence>
<evidence type="ECO:0000313" key="2">
    <source>
        <dbReference type="EMBL" id="KAL0064856.1"/>
    </source>
</evidence>
<sequence length="1787" mass="187490">MASVEVLDDSEVATPLHESTEKEQIILQAENRSFDDGAALNKAKGDGIEQLIVNGKDATNTEVMVTNEGLDLQEMKVKDDVGASIQEPEEASNSTALDHVTPYAVIPDIADQEQEKKHEEGVLAGDVASDASQTEGITESTDKEQEIISAPDADAAEVENVQTRSDTKASETGISDDDGLQVNSTPPLDDTSVSQPEDSHNTEITSETPNSSATETKEDPLSEKTVIDDATQVSTSQPTEASTSQDITTAGEKPTEAILDEVTSVAEPTAALEGNTSAAPEFTASEPLVSASDATTKNDQSQASEAASLPSDAAEVPIAATEEVSNDEMSHELSNEAQPPATTDAAPEVAADVAVSHSVLDSIPKDVSDEDLAREQAEIVPELRETAPENDEGVESGEKVAGEEETEVSVVDTTPEFKVVGALAHAPDATAADQLPEETNTEDQSIAPLETEPAKAELEGRSEDNQSLQVDTSQVGGENEGELKDGVKEDAEKANAETQSDVEDALPTAPDTVISAEAENADAVQVEAPIIAQTEEEASNVEPVDETEAVGDEVAVAGSGDVEESENAREKVKEEPEAVKEETPAPVESLPESDTRIVDAVPHAPDTTGPNDETRGSKPTEESDSAVVEELPEDESPAETASLSPSEDTTPSVKNDEQENTGTVETTQVAEVVDSGETTKEGGKSLPELESKVDETVADSAAEESKPTEEMVFAAAENIQQEPAPVEPSPVVPAEDAAAPITTSEEPVAAHEPVQDTFAAGDVRTDATIAEDVSQKLFEGEERPVESHPETETGVIDAVPHAPDTTFAEVEEAEGLNPEEETVSASPTQDTDEVSIKDTPSDGAIPAGGQETTEADEPVQEVSTVDDVLKDTTIVDTVDPLEAVTEESKEGPQIESLPLTDTKILDAVPHAPDTAVADQGAALIETDDKPVASIAEDPAQGDVSAENLAVEDAVTSRTGEEETTTAPDMAQDIIPAVQPSGAAPTEADEPVREAVVSTSSESVEVDSKVVDAIPAAPDTSVPDGGDETSQPLEAEATREEETIEVSEVDEIAEQAPVDAVAKDEETVAAPADFEAEEESADAGEAGHEDEAEEDDEGDGEEPIIPPRPRRLTVSVTIEHETHIDEAASHQYTPPVDEADDAEEGRQDEEEETTEPVLSQLSEAALESTKEIDISSSGEEKVRDLPESEGVSHLSVGEEIERPKSPWTPSYSVTSQGPGITAEEDIPEIEPISEAQATEEPIQAAKEVPTVNVTVSTATHHGDATPEDKLSQPVEEPPRPTSPWTPSYSVSRQGSPAPPSAEISQENEVKISEGEDSTASEPPTGASKADDEVSAAPLVDKDLEEPTASTSKSEQTTEDQSDVAKETSSHSQQLDSLVELSEPQQATAATTVTEEPPATEVSESLGSTETDAPTNNLPSEPIIVDGSDTAVDTGIARPTSPWPKSYSVAQQGSPQPPKAKLSEDEVQAESAQSEPQDPTIEQLIEEPSQSVAVSDGAKPEASTVEEVSTASIEPEVGDVSAHRTLATEPPAEETQSSPALGLGPESKSQWTPSYSVTTQGMEDSTGDLATASTSAHTEEIKDNDKVEDVHVAPEPVTADVAKSNTLSVDTSAASAESMPQRPRSPWTPSYSVMRQGAGSTDALGDEAELAKLEQLPAPEVQVIESTTQNPLPTAPDSKASEPFPTSESYEEEGDAPSSPSARSRLESTASSLMFPGGWFSRAPPGRASLDNAKGEFIPNKPASPVEATTPGLNEETATPTNEATPTAEPTSPTSPTEKEKRSKWCVIM</sequence>
<feature type="compositionally biased region" description="Basic and acidic residues" evidence="1">
    <location>
        <begin position="1259"/>
        <end position="1269"/>
    </location>
</feature>
<feature type="compositionally biased region" description="Basic and acidic residues" evidence="1">
    <location>
        <begin position="452"/>
        <end position="464"/>
    </location>
</feature>
<proteinExistence type="predicted"/>
<feature type="region of interest" description="Disordered" evidence="1">
    <location>
        <begin position="379"/>
        <end position="511"/>
    </location>
</feature>
<feature type="compositionally biased region" description="Polar residues" evidence="1">
    <location>
        <begin position="292"/>
        <end position="305"/>
    </location>
</feature>
<feature type="compositionally biased region" description="Polar residues" evidence="1">
    <location>
        <begin position="1404"/>
        <end position="1417"/>
    </location>
</feature>
<feature type="compositionally biased region" description="Basic and acidic residues" evidence="1">
    <location>
        <begin position="1167"/>
        <end position="1185"/>
    </location>
</feature>
<feature type="compositionally biased region" description="Basic and acidic residues" evidence="1">
    <location>
        <begin position="1117"/>
        <end position="1127"/>
    </location>
</feature>
<feature type="compositionally biased region" description="Polar residues" evidence="1">
    <location>
        <begin position="639"/>
        <end position="653"/>
    </location>
</feature>
<feature type="compositionally biased region" description="Low complexity" evidence="1">
    <location>
        <begin position="1381"/>
        <end position="1403"/>
    </location>
</feature>
<keyword evidence="3" id="KW-1185">Reference proteome</keyword>
<feature type="compositionally biased region" description="Basic and acidic residues" evidence="1">
    <location>
        <begin position="215"/>
        <end position="227"/>
    </location>
</feature>
<feature type="compositionally biased region" description="Polar residues" evidence="1">
    <location>
        <begin position="231"/>
        <end position="248"/>
    </location>
</feature>
<feature type="compositionally biased region" description="Acidic residues" evidence="1">
    <location>
        <begin position="1073"/>
        <end position="1101"/>
    </location>
</feature>
<feature type="compositionally biased region" description="Basic and acidic residues" evidence="1">
    <location>
        <begin position="566"/>
        <end position="583"/>
    </location>
</feature>
<feature type="region of interest" description="Disordered" evidence="1">
    <location>
        <begin position="113"/>
        <end position="353"/>
    </location>
</feature>
<organism evidence="2 3">
    <name type="scientific">Marasmius tenuissimus</name>
    <dbReference type="NCBI Taxonomy" id="585030"/>
    <lineage>
        <taxon>Eukaryota</taxon>
        <taxon>Fungi</taxon>
        <taxon>Dikarya</taxon>
        <taxon>Basidiomycota</taxon>
        <taxon>Agaricomycotina</taxon>
        <taxon>Agaricomycetes</taxon>
        <taxon>Agaricomycetidae</taxon>
        <taxon>Agaricales</taxon>
        <taxon>Marasmiineae</taxon>
        <taxon>Marasmiaceae</taxon>
        <taxon>Marasmius</taxon>
    </lineage>
</organism>